<sequence length="557" mass="59823">MRARTGTPWVAFCGGGALLASLVAMPPAQAAPQGLAPEAAAPVTRVDQRSLDWRPCEDLEPVENETLECATLTVPLARDVAPADTRDLAETVDIALSRVPATGTAEHTMLVNPGGPGSAGRRWASHTHLRMPEELREIYDVVAFDPRGMGASTPSVSCDPAFFAPVRKDTVPADEREEAALRADAEAYARACAENTGPILDHMRTEDTAHDMDAIRAALGLDRIDYLGYSYGSYLGTVYSALYPDRVRALVLDSVVDPDRPWYESNHVQSRSLDRAARNFFDWVARHDDVYGLGTDGETVARAYYDLRSELRATPAEGTVGPTELEGAVIVVAYSGGTWPDVARALSARIREGDSAPLLELHEDYGDDAGSDPAYGGYLAVQCTDAVWPREWGTWSADARGVDADAPFMGWHNTWYNAPCATWSAESEPWFQVGDGPGEHPAYDGPALIVHATHDGATPVEGSLALRERLPGSSLVIEDGGITHGVSLTGNTCVDETVVAYLREGRLPERGEGGADLTCDGRPEPEPRTSQSSSHTPVDRLGPIGLEYPGESEASVE</sequence>
<evidence type="ECO:0000259" key="6">
    <source>
        <dbReference type="Pfam" id="PF00561"/>
    </source>
</evidence>
<protein>
    <submittedName>
        <fullName evidence="8">Alpha/beta fold hydrolase</fullName>
    </submittedName>
</protein>
<keyword evidence="3 8" id="KW-0378">Hydrolase</keyword>
<feature type="signal peptide" evidence="5">
    <location>
        <begin position="1"/>
        <end position="30"/>
    </location>
</feature>
<feature type="domain" description="Peptidase S33 tripeptidyl aminopeptidase-like C-terminal" evidence="7">
    <location>
        <begin position="408"/>
        <end position="511"/>
    </location>
</feature>
<dbReference type="AlphaFoldDB" id="A0A7K2IPE1"/>
<dbReference type="Proteomes" id="UP000467124">
    <property type="component" value="Unassembled WGS sequence"/>
</dbReference>
<feature type="region of interest" description="Disordered" evidence="4">
    <location>
        <begin position="505"/>
        <end position="557"/>
    </location>
</feature>
<evidence type="ECO:0000313" key="9">
    <source>
        <dbReference type="Proteomes" id="UP000467124"/>
    </source>
</evidence>
<dbReference type="PANTHER" id="PTHR43248">
    <property type="entry name" value="2-SUCCINYL-6-HYDROXY-2,4-CYCLOHEXADIENE-1-CARBOXYLATE SYNTHASE"/>
    <property type="match status" value="1"/>
</dbReference>
<dbReference type="RefSeq" id="WP_014913121.1">
    <property type="nucleotide sequence ID" value="NZ_JBEYHW010000005.1"/>
</dbReference>
<evidence type="ECO:0000313" key="8">
    <source>
        <dbReference type="EMBL" id="MYR31840.1"/>
    </source>
</evidence>
<feature type="compositionally biased region" description="Basic and acidic residues" evidence="4">
    <location>
        <begin position="505"/>
        <end position="527"/>
    </location>
</feature>
<organism evidence="8 9">
    <name type="scientific">Nocardiopsis alba</name>
    <dbReference type="NCBI Taxonomy" id="53437"/>
    <lineage>
        <taxon>Bacteria</taxon>
        <taxon>Bacillati</taxon>
        <taxon>Actinomycetota</taxon>
        <taxon>Actinomycetes</taxon>
        <taxon>Streptosporangiales</taxon>
        <taxon>Nocardiopsidaceae</taxon>
        <taxon>Nocardiopsis</taxon>
    </lineage>
</organism>
<accession>A0A7K2IPE1</accession>
<reference evidence="8 9" key="1">
    <citation type="journal article" date="2019" name="Nat. Commun.">
        <title>The antimicrobial potential of Streptomyces from insect microbiomes.</title>
        <authorList>
            <person name="Chevrette M.G."/>
            <person name="Carlson C.M."/>
            <person name="Ortega H.E."/>
            <person name="Thomas C."/>
            <person name="Ananiev G.E."/>
            <person name="Barns K.J."/>
            <person name="Book A.J."/>
            <person name="Cagnazzo J."/>
            <person name="Carlos C."/>
            <person name="Flanigan W."/>
            <person name="Grubbs K.J."/>
            <person name="Horn H.A."/>
            <person name="Hoffmann F.M."/>
            <person name="Klassen J.L."/>
            <person name="Knack J.J."/>
            <person name="Lewin G.R."/>
            <person name="McDonald B.R."/>
            <person name="Muller L."/>
            <person name="Melo W.G.P."/>
            <person name="Pinto-Tomas A.A."/>
            <person name="Schmitz A."/>
            <person name="Wendt-Pienkowski E."/>
            <person name="Wildman S."/>
            <person name="Zhao M."/>
            <person name="Zhang F."/>
            <person name="Bugni T.S."/>
            <person name="Andes D.R."/>
            <person name="Pupo M.T."/>
            <person name="Currie C.R."/>
        </authorList>
    </citation>
    <scope>NUCLEOTIDE SEQUENCE [LARGE SCALE GENOMIC DNA]</scope>
    <source>
        <strain evidence="8 9">SID5840</strain>
    </source>
</reference>
<dbReference type="Pfam" id="PF08386">
    <property type="entry name" value="Abhydrolase_4"/>
    <property type="match status" value="1"/>
</dbReference>
<dbReference type="Gene3D" id="3.40.50.1820">
    <property type="entry name" value="alpha/beta hydrolase"/>
    <property type="match status" value="1"/>
</dbReference>
<dbReference type="Pfam" id="PF00561">
    <property type="entry name" value="Abhydrolase_1"/>
    <property type="match status" value="1"/>
</dbReference>
<keyword evidence="2 5" id="KW-0732">Signal</keyword>
<gene>
    <name evidence="8" type="ORF">GTW20_06020</name>
</gene>
<feature type="chain" id="PRO_5029527537" evidence="5">
    <location>
        <begin position="31"/>
        <end position="557"/>
    </location>
</feature>
<dbReference type="InterPro" id="IPR029058">
    <property type="entry name" value="AB_hydrolase_fold"/>
</dbReference>
<evidence type="ECO:0000256" key="5">
    <source>
        <dbReference type="SAM" id="SignalP"/>
    </source>
</evidence>
<dbReference type="OMA" id="YWPYLAE"/>
<dbReference type="EMBL" id="WWHY01000001">
    <property type="protein sequence ID" value="MYR31840.1"/>
    <property type="molecule type" value="Genomic_DNA"/>
</dbReference>
<dbReference type="SUPFAM" id="SSF53474">
    <property type="entry name" value="alpha/beta-Hydrolases"/>
    <property type="match status" value="1"/>
</dbReference>
<dbReference type="InterPro" id="IPR013595">
    <property type="entry name" value="Pept_S33_TAP-like_C"/>
</dbReference>
<feature type="domain" description="AB hydrolase-1" evidence="6">
    <location>
        <begin position="108"/>
        <end position="286"/>
    </location>
</feature>
<evidence type="ECO:0000256" key="2">
    <source>
        <dbReference type="ARBA" id="ARBA00022729"/>
    </source>
</evidence>
<dbReference type="InterPro" id="IPR051601">
    <property type="entry name" value="Serine_prot/Carboxylest_S33"/>
</dbReference>
<name>A0A7K2IPE1_9ACTN</name>
<evidence type="ECO:0000256" key="4">
    <source>
        <dbReference type="SAM" id="MobiDB-lite"/>
    </source>
</evidence>
<dbReference type="InterPro" id="IPR000073">
    <property type="entry name" value="AB_hydrolase_1"/>
</dbReference>
<comment type="caution">
    <text evidence="8">The sequence shown here is derived from an EMBL/GenBank/DDBJ whole genome shotgun (WGS) entry which is preliminary data.</text>
</comment>
<proteinExistence type="inferred from homology"/>
<comment type="similarity">
    <text evidence="1">Belongs to the peptidase S33 family.</text>
</comment>
<evidence type="ECO:0000259" key="7">
    <source>
        <dbReference type="Pfam" id="PF08386"/>
    </source>
</evidence>
<dbReference type="PANTHER" id="PTHR43248:SF29">
    <property type="entry name" value="TRIPEPTIDYL AMINOPEPTIDASE"/>
    <property type="match status" value="1"/>
</dbReference>
<dbReference type="GO" id="GO:0016787">
    <property type="term" value="F:hydrolase activity"/>
    <property type="evidence" value="ECO:0007669"/>
    <property type="project" value="UniProtKB-KW"/>
</dbReference>
<evidence type="ECO:0000256" key="3">
    <source>
        <dbReference type="ARBA" id="ARBA00022801"/>
    </source>
</evidence>
<evidence type="ECO:0000256" key="1">
    <source>
        <dbReference type="ARBA" id="ARBA00010088"/>
    </source>
</evidence>